<proteinExistence type="predicted"/>
<dbReference type="Proteomes" id="UP000199708">
    <property type="component" value="Unassembled WGS sequence"/>
</dbReference>
<feature type="domain" description="DAHP synthetase I/KDSA" evidence="2">
    <location>
        <begin position="10"/>
        <end position="245"/>
    </location>
</feature>
<dbReference type="EMBL" id="FNCK01000003">
    <property type="protein sequence ID" value="SDG14620.1"/>
    <property type="molecule type" value="Genomic_DNA"/>
</dbReference>
<evidence type="ECO:0000313" key="3">
    <source>
        <dbReference type="EMBL" id="SDG14620.1"/>
    </source>
</evidence>
<dbReference type="Gene3D" id="3.20.20.70">
    <property type="entry name" value="Aldolase class I"/>
    <property type="match status" value="1"/>
</dbReference>
<dbReference type="PANTHER" id="PTHR43018">
    <property type="entry name" value="PHOSPHO-2-DEHYDRO-3-DEOXYHEPTONATE ALDOLASE"/>
    <property type="match status" value="1"/>
</dbReference>
<dbReference type="GO" id="GO:0009073">
    <property type="term" value="P:aromatic amino acid family biosynthetic process"/>
    <property type="evidence" value="ECO:0007669"/>
    <property type="project" value="InterPro"/>
</dbReference>
<dbReference type="InterPro" id="IPR052899">
    <property type="entry name" value="Class-I_DAHP_synthase"/>
</dbReference>
<dbReference type="RefSeq" id="WP_090289599.1">
    <property type="nucleotide sequence ID" value="NZ_FNCK01000003.1"/>
</dbReference>
<accession>A0A1G7RXT8</accession>
<dbReference type="STRING" id="120956.SAMN05421791_103191"/>
<dbReference type="SUPFAM" id="SSF51569">
    <property type="entry name" value="Aldolase"/>
    <property type="match status" value="1"/>
</dbReference>
<organism evidence="3 4">
    <name type="scientific">Facklamia miroungae</name>
    <dbReference type="NCBI Taxonomy" id="120956"/>
    <lineage>
        <taxon>Bacteria</taxon>
        <taxon>Bacillati</taxon>
        <taxon>Bacillota</taxon>
        <taxon>Bacilli</taxon>
        <taxon>Lactobacillales</taxon>
        <taxon>Aerococcaceae</taxon>
        <taxon>Facklamia</taxon>
    </lineage>
</organism>
<name>A0A1G7RXT8_9LACT</name>
<dbReference type="PANTHER" id="PTHR43018:SF1">
    <property type="entry name" value="PROTEIN AROA(G)"/>
    <property type="match status" value="1"/>
</dbReference>
<dbReference type="NCBIfam" id="NF009239">
    <property type="entry name" value="PRK12595.1"/>
    <property type="match status" value="1"/>
</dbReference>
<evidence type="ECO:0000256" key="1">
    <source>
        <dbReference type="ARBA" id="ARBA00022679"/>
    </source>
</evidence>
<evidence type="ECO:0000259" key="2">
    <source>
        <dbReference type="Pfam" id="PF00793"/>
    </source>
</evidence>
<dbReference type="AlphaFoldDB" id="A0A1G7RXT8"/>
<reference evidence="3 4" key="1">
    <citation type="submission" date="2016-10" db="EMBL/GenBank/DDBJ databases">
        <authorList>
            <person name="de Groot N.N."/>
        </authorList>
    </citation>
    <scope>NUCLEOTIDE SEQUENCE [LARGE SCALE GENOMIC DNA]</scope>
    <source>
        <strain evidence="3 4">ATCC BAA-466</strain>
    </source>
</reference>
<dbReference type="NCBIfam" id="NF006421">
    <property type="entry name" value="PRK08673.1"/>
    <property type="match status" value="1"/>
</dbReference>
<keyword evidence="1" id="KW-0808">Transferase</keyword>
<gene>
    <name evidence="3" type="ORF">SAMN05421791_103191</name>
</gene>
<protein>
    <submittedName>
        <fullName evidence="3">3-deoxy-D-arabinoheptulosonate-7-phosphate synthase</fullName>
    </submittedName>
</protein>
<dbReference type="Pfam" id="PF00793">
    <property type="entry name" value="DAHP_synth_1"/>
    <property type="match status" value="1"/>
</dbReference>
<evidence type="ECO:0000313" key="4">
    <source>
        <dbReference type="Proteomes" id="UP000199708"/>
    </source>
</evidence>
<dbReference type="InterPro" id="IPR013785">
    <property type="entry name" value="Aldolase_TIM"/>
</dbReference>
<keyword evidence="4" id="KW-1185">Reference proteome</keyword>
<dbReference type="NCBIfam" id="TIGR01361">
    <property type="entry name" value="DAHP_synth_Bsub"/>
    <property type="match status" value="1"/>
</dbReference>
<dbReference type="InterPro" id="IPR006268">
    <property type="entry name" value="DAHP_syn_2"/>
</dbReference>
<dbReference type="GO" id="GO:0016832">
    <property type="term" value="F:aldehyde-lyase activity"/>
    <property type="evidence" value="ECO:0007669"/>
    <property type="project" value="InterPro"/>
</dbReference>
<dbReference type="OrthoDB" id="9780456at2"/>
<dbReference type="InterPro" id="IPR006218">
    <property type="entry name" value="DAHP1/KDSA"/>
</dbReference>
<dbReference type="GO" id="GO:0016740">
    <property type="term" value="F:transferase activity"/>
    <property type="evidence" value="ECO:0007669"/>
    <property type="project" value="UniProtKB-KW"/>
</dbReference>
<sequence>MTINSVSVKQVTFGKQPAIVIAGPCSIESEEHIFKEAQALKAAGVDMIRAGAYKPRTSPHAFQGLGFEGVKYLRAAADSVHLPMVTEVLSEYDVEKLIDLVDMFQVGSRNMYNYQLLKLLGQAGKPVLLKRGFSATLKEWEMAGQYLMSEGKASVVYCERGIRSFQDETRNTLDLAGAILLQAKTKQPVIIDPSHASGRRDLILPLSKAALAANISGVMIEVHHNPDQAWTDAAQTIDYSLLDQLMKECQPWLTSN</sequence>